<dbReference type="PANTHER" id="PTHR45862">
    <property type="entry name" value="PROTEIN SGT1 HOMOLOG"/>
    <property type="match status" value="1"/>
</dbReference>
<dbReference type="Pfam" id="PF05002">
    <property type="entry name" value="SGS"/>
    <property type="match status" value="1"/>
</dbReference>
<dbReference type="Pfam" id="PF04969">
    <property type="entry name" value="CS"/>
    <property type="match status" value="1"/>
</dbReference>
<feature type="domain" description="CS" evidence="4">
    <location>
        <begin position="178"/>
        <end position="268"/>
    </location>
</feature>
<dbReference type="InterPro" id="IPR044563">
    <property type="entry name" value="Sgt1-like"/>
</dbReference>
<organism evidence="5 6">
    <name type="scientific">Patellaria atrata CBS 101060</name>
    <dbReference type="NCBI Taxonomy" id="1346257"/>
    <lineage>
        <taxon>Eukaryota</taxon>
        <taxon>Fungi</taxon>
        <taxon>Dikarya</taxon>
        <taxon>Ascomycota</taxon>
        <taxon>Pezizomycotina</taxon>
        <taxon>Dothideomycetes</taxon>
        <taxon>Dothideomycetes incertae sedis</taxon>
        <taxon>Patellariales</taxon>
        <taxon>Patellariaceae</taxon>
        <taxon>Patellaria</taxon>
    </lineage>
</organism>
<dbReference type="InterPro" id="IPR011990">
    <property type="entry name" value="TPR-like_helical_dom_sf"/>
</dbReference>
<reference evidence="5" key="1">
    <citation type="journal article" date="2020" name="Stud. Mycol.">
        <title>101 Dothideomycetes genomes: a test case for predicting lifestyles and emergence of pathogens.</title>
        <authorList>
            <person name="Haridas S."/>
            <person name="Albert R."/>
            <person name="Binder M."/>
            <person name="Bloem J."/>
            <person name="Labutti K."/>
            <person name="Salamov A."/>
            <person name="Andreopoulos B."/>
            <person name="Baker S."/>
            <person name="Barry K."/>
            <person name="Bills G."/>
            <person name="Bluhm B."/>
            <person name="Cannon C."/>
            <person name="Castanera R."/>
            <person name="Culley D."/>
            <person name="Daum C."/>
            <person name="Ezra D."/>
            <person name="Gonzalez J."/>
            <person name="Henrissat B."/>
            <person name="Kuo A."/>
            <person name="Liang C."/>
            <person name="Lipzen A."/>
            <person name="Lutzoni F."/>
            <person name="Magnuson J."/>
            <person name="Mondo S."/>
            <person name="Nolan M."/>
            <person name="Ohm R."/>
            <person name="Pangilinan J."/>
            <person name="Park H.-J."/>
            <person name="Ramirez L."/>
            <person name="Alfaro M."/>
            <person name="Sun H."/>
            <person name="Tritt A."/>
            <person name="Yoshinaga Y."/>
            <person name="Zwiers L.-H."/>
            <person name="Turgeon B."/>
            <person name="Goodwin S."/>
            <person name="Spatafora J."/>
            <person name="Crous P."/>
            <person name="Grigoriev I."/>
        </authorList>
    </citation>
    <scope>NUCLEOTIDE SEQUENCE</scope>
    <source>
        <strain evidence="5">CBS 101060</strain>
    </source>
</reference>
<dbReference type="AlphaFoldDB" id="A0A9P4SGH0"/>
<feature type="compositionally biased region" description="Basic and acidic residues" evidence="2">
    <location>
        <begin position="301"/>
        <end position="324"/>
    </location>
</feature>
<evidence type="ECO:0000313" key="5">
    <source>
        <dbReference type="EMBL" id="KAF2841340.1"/>
    </source>
</evidence>
<sequence>MDQAARGSAALSAGFYTEAVKQYTSAISQSPKAVDYYIKRSTAYQRTGDHQSSLKDAEIAVVLAMQRGKRELIVQAQIRRAIALYGLGKYADCVHLTNIIKERGTSDKTVHIWSLKAEQKLSPLPSGDPAFEVSISEIPDVEVPSAESVKIATPLDTDKVNQEQRAQGAVSVGAQTPADKIKHDWYQNAEYIYVSIMAKGVPKDETTVDIQDESLNVSFPIASGSNFNFSLDPLFATIDASKSSFKIVSTKIEITLKKVTPAKWSKLESQGPSDQSILAPIQNHRQAAPSYPTSSRTGPKNWDKLADDLTKGPKKETEDSKNSMDDFDDEEGDPVNGFFKKLYAGADPDTRRAMMKSYQESNGTALSTNWEEVKKAPVETTPPDGMEAKPWGT</sequence>
<evidence type="ECO:0000259" key="4">
    <source>
        <dbReference type="PROSITE" id="PS51203"/>
    </source>
</evidence>
<dbReference type="Gene3D" id="2.60.40.790">
    <property type="match status" value="1"/>
</dbReference>
<dbReference type="InterPro" id="IPR008978">
    <property type="entry name" value="HSP20-like_chaperone"/>
</dbReference>
<protein>
    <submittedName>
        <fullName evidence="5">SGS-domain-containing protein</fullName>
    </submittedName>
</protein>
<dbReference type="Gene3D" id="1.25.40.10">
    <property type="entry name" value="Tetratricopeptide repeat domain"/>
    <property type="match status" value="1"/>
</dbReference>
<evidence type="ECO:0000256" key="2">
    <source>
        <dbReference type="SAM" id="MobiDB-lite"/>
    </source>
</evidence>
<dbReference type="CDD" id="cd06466">
    <property type="entry name" value="p23_CS_SGT1_like"/>
    <property type="match status" value="1"/>
</dbReference>
<dbReference type="PROSITE" id="PS51048">
    <property type="entry name" value="SGS"/>
    <property type="match status" value="1"/>
</dbReference>
<evidence type="ECO:0000256" key="1">
    <source>
        <dbReference type="ARBA" id="ARBA00008509"/>
    </source>
</evidence>
<feature type="domain" description="SGS" evidence="3">
    <location>
        <begin position="290"/>
        <end position="393"/>
    </location>
</feature>
<dbReference type="InterPro" id="IPR007699">
    <property type="entry name" value="SGS_dom"/>
</dbReference>
<dbReference type="GO" id="GO:0051087">
    <property type="term" value="F:protein-folding chaperone binding"/>
    <property type="evidence" value="ECO:0007669"/>
    <property type="project" value="InterPro"/>
</dbReference>
<feature type="region of interest" description="Disordered" evidence="2">
    <location>
        <begin position="284"/>
        <end position="334"/>
    </location>
</feature>
<comment type="caution">
    <text evidence="5">The sequence shown here is derived from an EMBL/GenBank/DDBJ whole genome shotgun (WGS) entry which is preliminary data.</text>
</comment>
<name>A0A9P4SGH0_9PEZI</name>
<dbReference type="Proteomes" id="UP000799429">
    <property type="component" value="Unassembled WGS sequence"/>
</dbReference>
<dbReference type="SUPFAM" id="SSF49764">
    <property type="entry name" value="HSP20-like chaperones"/>
    <property type="match status" value="1"/>
</dbReference>
<dbReference type="OrthoDB" id="1898560at2759"/>
<feature type="region of interest" description="Disordered" evidence="2">
    <location>
        <begin position="356"/>
        <end position="393"/>
    </location>
</feature>
<dbReference type="InterPro" id="IPR007052">
    <property type="entry name" value="CS_dom"/>
</dbReference>
<accession>A0A9P4SGH0</accession>
<comment type="similarity">
    <text evidence="1">Belongs to the SGT1 family.</text>
</comment>
<evidence type="ECO:0000259" key="3">
    <source>
        <dbReference type="PROSITE" id="PS51048"/>
    </source>
</evidence>
<evidence type="ECO:0000313" key="6">
    <source>
        <dbReference type="Proteomes" id="UP000799429"/>
    </source>
</evidence>
<dbReference type="PROSITE" id="PS51203">
    <property type="entry name" value="CS"/>
    <property type="match status" value="1"/>
</dbReference>
<feature type="compositionally biased region" description="Polar residues" evidence="2">
    <location>
        <begin position="358"/>
        <end position="370"/>
    </location>
</feature>
<keyword evidence="6" id="KW-1185">Reference proteome</keyword>
<dbReference type="EMBL" id="MU006091">
    <property type="protein sequence ID" value="KAF2841340.1"/>
    <property type="molecule type" value="Genomic_DNA"/>
</dbReference>
<dbReference type="SUPFAM" id="SSF48452">
    <property type="entry name" value="TPR-like"/>
    <property type="match status" value="1"/>
</dbReference>
<gene>
    <name evidence="5" type="ORF">M501DRAFT_1009297</name>
</gene>
<proteinExistence type="inferred from homology"/>